<evidence type="ECO:0000256" key="1">
    <source>
        <dbReference type="SAM" id="Phobius"/>
    </source>
</evidence>
<feature type="transmembrane region" description="Helical" evidence="1">
    <location>
        <begin position="41"/>
        <end position="66"/>
    </location>
</feature>
<organism evidence="2 3">
    <name type="scientific">Pantoea dispersa</name>
    <dbReference type="NCBI Taxonomy" id="59814"/>
    <lineage>
        <taxon>Bacteria</taxon>
        <taxon>Pseudomonadati</taxon>
        <taxon>Pseudomonadota</taxon>
        <taxon>Gammaproteobacteria</taxon>
        <taxon>Enterobacterales</taxon>
        <taxon>Erwiniaceae</taxon>
        <taxon>Pantoea</taxon>
    </lineage>
</organism>
<evidence type="ECO:0000313" key="3">
    <source>
        <dbReference type="Proteomes" id="UP000319715"/>
    </source>
</evidence>
<protein>
    <submittedName>
        <fullName evidence="2">Uncharacterized protein</fullName>
    </submittedName>
</protein>
<keyword evidence="3" id="KW-1185">Reference proteome</keyword>
<gene>
    <name evidence="2" type="ORF">FK492_04365</name>
</gene>
<keyword evidence="1" id="KW-1133">Transmembrane helix</keyword>
<comment type="caution">
    <text evidence="2">The sequence shown here is derived from an EMBL/GenBank/DDBJ whole genome shotgun (WGS) entry which is preliminary data.</text>
</comment>
<keyword evidence="1" id="KW-0812">Transmembrane</keyword>
<sequence length="70" mass="7355">MSVLSPVVGALLLTVLPLTVGIITAATSCLNAPTLWQCVRMAPLPFVVSAGCTLLLSALCCLLQYLTDRH</sequence>
<dbReference type="EMBL" id="VICF01000001">
    <property type="protein sequence ID" value="TQC77242.1"/>
    <property type="molecule type" value="Genomic_DNA"/>
</dbReference>
<accession>A0ABY3A4X6</accession>
<keyword evidence="1" id="KW-0472">Membrane</keyword>
<evidence type="ECO:0000313" key="2">
    <source>
        <dbReference type="EMBL" id="TQC77242.1"/>
    </source>
</evidence>
<dbReference type="GeneID" id="67451962"/>
<reference evidence="2 3" key="1">
    <citation type="submission" date="2019-06" db="EMBL/GenBank/DDBJ databases">
        <title>Pantoea dispersa Assembly.</title>
        <authorList>
            <person name="Wang J."/>
        </authorList>
    </citation>
    <scope>NUCLEOTIDE SEQUENCE [LARGE SCALE GENOMIC DNA]</scope>
    <source>
        <strain evidence="3">bio</strain>
    </source>
</reference>
<name>A0ABY3A4X6_9GAMM</name>
<dbReference type="RefSeq" id="WP_088515833.1">
    <property type="nucleotide sequence ID" value="NZ_CP082346.1"/>
</dbReference>
<dbReference type="Proteomes" id="UP000319715">
    <property type="component" value="Unassembled WGS sequence"/>
</dbReference>
<proteinExistence type="predicted"/>